<dbReference type="AlphaFoldDB" id="A0A9X3WNF9"/>
<evidence type="ECO:0000313" key="2">
    <source>
        <dbReference type="EMBL" id="MDC3422070.1"/>
    </source>
</evidence>
<protein>
    <submittedName>
        <fullName evidence="2">Uncharacterized protein</fullName>
    </submittedName>
</protein>
<dbReference type="EMBL" id="JAMQJZ010000016">
    <property type="protein sequence ID" value="MDC3422070.1"/>
    <property type="molecule type" value="Genomic_DNA"/>
</dbReference>
<keyword evidence="1" id="KW-1133">Transmembrane helix</keyword>
<evidence type="ECO:0000256" key="1">
    <source>
        <dbReference type="SAM" id="Phobius"/>
    </source>
</evidence>
<reference evidence="2" key="1">
    <citation type="submission" date="2022-06" db="EMBL/GenBank/DDBJ databases">
        <title>Aquibacillus sp. a new bacterium isolated from soil saline samples.</title>
        <authorList>
            <person name="Galisteo C."/>
            <person name="De La Haba R."/>
            <person name="Sanchez-Porro C."/>
            <person name="Ventosa A."/>
        </authorList>
    </citation>
    <scope>NUCLEOTIDE SEQUENCE</scope>
    <source>
        <strain evidence="2">JCM 12387</strain>
    </source>
</reference>
<keyword evidence="1" id="KW-0812">Transmembrane</keyword>
<accession>A0A9X3WNF9</accession>
<feature type="transmembrane region" description="Helical" evidence="1">
    <location>
        <begin position="6"/>
        <end position="24"/>
    </location>
</feature>
<dbReference type="RefSeq" id="WP_259869278.1">
    <property type="nucleotide sequence ID" value="NZ_JAMQJZ010000016.1"/>
</dbReference>
<keyword evidence="3" id="KW-1185">Reference proteome</keyword>
<keyword evidence="1" id="KW-0472">Membrane</keyword>
<name>A0A9X3WNF9_9BACI</name>
<evidence type="ECO:0000313" key="3">
    <source>
        <dbReference type="Proteomes" id="UP001145072"/>
    </source>
</evidence>
<comment type="caution">
    <text evidence="2">The sequence shown here is derived from an EMBL/GenBank/DDBJ whole genome shotgun (WGS) entry which is preliminary data.</text>
</comment>
<sequence>MKVRYFWIGILLIVLSSVGNHLYFQSQQLKHPVFLDHYYEWVEGDEPITFYYLTNKSDPVEVNSVEMGGVTGHVYDPYGDGFMWHNPDEVQYQKAFTHHYLKAVTIDFSTELAGKIEEDEEWLFNEMYVYFTDGTSIKADIGEVRLVGYDSEQEPKLEGIVSGSSSNNVQSQMGKALEPMTIDAVSIPFSQIAADFTIKIDIDQDQDVHYNLPEDWVNFLGELADDTLPVHLNENDGLLISTLSGEDRTYYSRFNLQIKGETDTGGGFTDSRPIFTEPFWNERLVDRIIKIKTGE</sequence>
<dbReference type="Proteomes" id="UP001145072">
    <property type="component" value="Unassembled WGS sequence"/>
</dbReference>
<gene>
    <name evidence="2" type="ORF">NC661_17055</name>
</gene>
<proteinExistence type="predicted"/>
<organism evidence="2 3">
    <name type="scientific">Aquibacillus koreensis</name>
    <dbReference type="NCBI Taxonomy" id="279446"/>
    <lineage>
        <taxon>Bacteria</taxon>
        <taxon>Bacillati</taxon>
        <taxon>Bacillota</taxon>
        <taxon>Bacilli</taxon>
        <taxon>Bacillales</taxon>
        <taxon>Bacillaceae</taxon>
        <taxon>Aquibacillus</taxon>
    </lineage>
</organism>